<keyword evidence="4" id="KW-0812">Transmembrane</keyword>
<keyword evidence="4" id="KW-0472">Membrane</keyword>
<organism evidence="6 7">
    <name type="scientific">Steroidobacter gossypii</name>
    <dbReference type="NCBI Taxonomy" id="2805490"/>
    <lineage>
        <taxon>Bacteria</taxon>
        <taxon>Pseudomonadati</taxon>
        <taxon>Pseudomonadota</taxon>
        <taxon>Gammaproteobacteria</taxon>
        <taxon>Steroidobacterales</taxon>
        <taxon>Steroidobacteraceae</taxon>
        <taxon>Steroidobacter</taxon>
    </lineage>
</organism>
<dbReference type="GO" id="GO:0016746">
    <property type="term" value="F:acyltransferase activity"/>
    <property type="evidence" value="ECO:0007669"/>
    <property type="project" value="UniProtKB-KW"/>
</dbReference>
<dbReference type="PANTHER" id="PTHR10434">
    <property type="entry name" value="1-ACYL-SN-GLYCEROL-3-PHOSPHATE ACYLTRANSFERASE"/>
    <property type="match status" value="1"/>
</dbReference>
<evidence type="ECO:0000256" key="3">
    <source>
        <dbReference type="ARBA" id="ARBA00023315"/>
    </source>
</evidence>
<name>A0ABS1X5N3_9GAMM</name>
<dbReference type="InterPro" id="IPR002123">
    <property type="entry name" value="Plipid/glycerol_acylTrfase"/>
</dbReference>
<evidence type="ECO:0000259" key="5">
    <source>
        <dbReference type="SMART" id="SM00563"/>
    </source>
</evidence>
<proteinExistence type="predicted"/>
<dbReference type="Proteomes" id="UP000661077">
    <property type="component" value="Unassembled WGS sequence"/>
</dbReference>
<evidence type="ECO:0000256" key="4">
    <source>
        <dbReference type="SAM" id="Phobius"/>
    </source>
</evidence>
<comment type="caution">
    <text evidence="6">The sequence shown here is derived from an EMBL/GenBank/DDBJ whole genome shotgun (WGS) entry which is preliminary data.</text>
</comment>
<dbReference type="RefSeq" id="WP_203170671.1">
    <property type="nucleotide sequence ID" value="NZ_JAEVLS010000008.1"/>
</dbReference>
<keyword evidence="2" id="KW-0808">Transferase</keyword>
<keyword evidence="3 6" id="KW-0012">Acyltransferase</keyword>
<gene>
    <name evidence="6" type="ORF">JM946_27615</name>
</gene>
<reference evidence="6 7" key="1">
    <citation type="journal article" date="2021" name="Int. J. Syst. Evol. Microbiol.">
        <title>Steroidobacter gossypii sp. nov., isolated from soil of cotton cropping field.</title>
        <authorList>
            <person name="Huang R."/>
            <person name="Yang S."/>
            <person name="Zhen C."/>
            <person name="Liu W."/>
        </authorList>
    </citation>
    <scope>NUCLEOTIDE SEQUENCE [LARGE SCALE GENOMIC DNA]</scope>
    <source>
        <strain evidence="6 7">S1-65</strain>
    </source>
</reference>
<keyword evidence="7" id="KW-1185">Reference proteome</keyword>
<evidence type="ECO:0000256" key="2">
    <source>
        <dbReference type="ARBA" id="ARBA00022679"/>
    </source>
</evidence>
<comment type="pathway">
    <text evidence="1">Lipid metabolism.</text>
</comment>
<evidence type="ECO:0000313" key="6">
    <source>
        <dbReference type="EMBL" id="MBM0108518.1"/>
    </source>
</evidence>
<dbReference type="EMBL" id="JAEVLS010000008">
    <property type="protein sequence ID" value="MBM0108518.1"/>
    <property type="molecule type" value="Genomic_DNA"/>
</dbReference>
<feature type="domain" description="Phospholipid/glycerol acyltransferase" evidence="5">
    <location>
        <begin position="85"/>
        <end position="199"/>
    </location>
</feature>
<dbReference type="SUPFAM" id="SSF69593">
    <property type="entry name" value="Glycerol-3-phosphate (1)-acyltransferase"/>
    <property type="match status" value="1"/>
</dbReference>
<keyword evidence="4" id="KW-1133">Transmembrane helix</keyword>
<evidence type="ECO:0000256" key="1">
    <source>
        <dbReference type="ARBA" id="ARBA00005189"/>
    </source>
</evidence>
<feature type="transmembrane region" description="Helical" evidence="4">
    <location>
        <begin position="23"/>
        <end position="46"/>
    </location>
</feature>
<dbReference type="Pfam" id="PF01553">
    <property type="entry name" value="Acyltransferase"/>
    <property type="match status" value="1"/>
</dbReference>
<dbReference type="CDD" id="cd07989">
    <property type="entry name" value="LPLAT_AGPAT-like"/>
    <property type="match status" value="1"/>
</dbReference>
<accession>A0ABS1X5N3</accession>
<dbReference type="PANTHER" id="PTHR10434:SF11">
    <property type="entry name" value="1-ACYL-SN-GLYCEROL-3-PHOSPHATE ACYLTRANSFERASE"/>
    <property type="match status" value="1"/>
</dbReference>
<dbReference type="SMART" id="SM00563">
    <property type="entry name" value="PlsC"/>
    <property type="match status" value="1"/>
</dbReference>
<protein>
    <submittedName>
        <fullName evidence="6">1-acyl-sn-glycerol-3-phosphate acyltransferase</fullName>
    </submittedName>
</protein>
<evidence type="ECO:0000313" key="7">
    <source>
        <dbReference type="Proteomes" id="UP000661077"/>
    </source>
</evidence>
<sequence length="273" mass="29659">MTDDVRRSALGPLWSPLRVVLEIIYGVYALAVFLVFGLSAFVAVLLPFGIKTRRHIAHFAARAFFAVAGLRIRLIDEHLLPSGPCVVVANHASYLDGIVLKAALPARFSFVIKKEFSRVPLAGLLLRRIGSEFVDRFNRHAGGMDTRRLLKAADAGQALAFFPEGTFLAEPGLGKFHNGAFTIAARVDLPVVPLALRGTRHILPSGRFLPRPGRIDIHVLPSIGPMRDMKAPDAVVHMRDVAHARILAELGEPDLSSNDGIAAIQARRSSSST</sequence>